<accession>A0AAW1L4Y5</accession>
<evidence type="ECO:0000259" key="7">
    <source>
        <dbReference type="Pfam" id="PF17917"/>
    </source>
</evidence>
<dbReference type="Pfam" id="PF17917">
    <property type="entry name" value="RT_RNaseH"/>
    <property type="match status" value="1"/>
</dbReference>
<dbReference type="EMBL" id="JASPKY010000169">
    <property type="protein sequence ID" value="KAK9728530.1"/>
    <property type="molecule type" value="Genomic_DNA"/>
</dbReference>
<gene>
    <name evidence="8" type="ORF">QE152_g17921</name>
</gene>
<evidence type="ECO:0000256" key="4">
    <source>
        <dbReference type="ARBA" id="ARBA00022759"/>
    </source>
</evidence>
<evidence type="ECO:0000256" key="3">
    <source>
        <dbReference type="ARBA" id="ARBA00022722"/>
    </source>
</evidence>
<evidence type="ECO:0000256" key="5">
    <source>
        <dbReference type="ARBA" id="ARBA00022801"/>
    </source>
</evidence>
<dbReference type="CDD" id="cd09274">
    <property type="entry name" value="RNase_HI_RT_Ty3"/>
    <property type="match status" value="1"/>
</dbReference>
<dbReference type="GO" id="GO:0003964">
    <property type="term" value="F:RNA-directed DNA polymerase activity"/>
    <property type="evidence" value="ECO:0007669"/>
    <property type="project" value="UniProtKB-KW"/>
</dbReference>
<reference evidence="8 9" key="1">
    <citation type="journal article" date="2024" name="BMC Genomics">
        <title>De novo assembly and annotation of Popillia japonica's genome with initial clues to its potential as an invasive pest.</title>
        <authorList>
            <person name="Cucini C."/>
            <person name="Boschi S."/>
            <person name="Funari R."/>
            <person name="Cardaioli E."/>
            <person name="Iannotti N."/>
            <person name="Marturano G."/>
            <person name="Paoli F."/>
            <person name="Bruttini M."/>
            <person name="Carapelli A."/>
            <person name="Frati F."/>
            <person name="Nardi F."/>
        </authorList>
    </citation>
    <scope>NUCLEOTIDE SEQUENCE [LARGE SCALE GENOMIC DNA]</scope>
    <source>
        <strain evidence="8">DMR45628</strain>
    </source>
</reference>
<evidence type="ECO:0000256" key="6">
    <source>
        <dbReference type="ARBA" id="ARBA00022918"/>
    </source>
</evidence>
<dbReference type="PANTHER" id="PTHR37984">
    <property type="entry name" value="PROTEIN CBG26694"/>
    <property type="match status" value="1"/>
</dbReference>
<keyword evidence="6 8" id="KW-0695">RNA-directed DNA polymerase</keyword>
<dbReference type="InterPro" id="IPR041373">
    <property type="entry name" value="RT_RNaseH"/>
</dbReference>
<evidence type="ECO:0000256" key="1">
    <source>
        <dbReference type="ARBA" id="ARBA00022679"/>
    </source>
</evidence>
<dbReference type="AlphaFoldDB" id="A0AAW1L4Y5"/>
<proteinExistence type="predicted"/>
<keyword evidence="2" id="KW-0548">Nucleotidyltransferase</keyword>
<keyword evidence="9" id="KW-1185">Reference proteome</keyword>
<sequence>MLLQRQRDGIMHPVFFYSKRTTDAESRYSSYELECLSIINSLKRFYIYLHGIPFKILTDCDSLRMTLNKKDVVPRIMRWVLYLENFNYKLEHRPNNKMVHVDALSRAHLMIIEDNTLEQVLGIKQATWDKAGN</sequence>
<name>A0AAW1L4Y5_POPJA</name>
<protein>
    <submittedName>
        <fullName evidence="8">RNase H-like domain found in reverse transcriptase</fullName>
    </submittedName>
</protein>
<dbReference type="GO" id="GO:0004519">
    <property type="term" value="F:endonuclease activity"/>
    <property type="evidence" value="ECO:0007669"/>
    <property type="project" value="UniProtKB-KW"/>
</dbReference>
<dbReference type="InterPro" id="IPR043502">
    <property type="entry name" value="DNA/RNA_pol_sf"/>
</dbReference>
<dbReference type="PANTHER" id="PTHR37984:SF5">
    <property type="entry name" value="PROTEIN NYNRIN-LIKE"/>
    <property type="match status" value="1"/>
</dbReference>
<dbReference type="SUPFAM" id="SSF56672">
    <property type="entry name" value="DNA/RNA polymerases"/>
    <property type="match status" value="1"/>
</dbReference>
<evidence type="ECO:0000256" key="2">
    <source>
        <dbReference type="ARBA" id="ARBA00022695"/>
    </source>
</evidence>
<keyword evidence="3" id="KW-0540">Nuclease</keyword>
<evidence type="ECO:0000313" key="9">
    <source>
        <dbReference type="Proteomes" id="UP001458880"/>
    </source>
</evidence>
<feature type="domain" description="Reverse transcriptase RNase H-like" evidence="7">
    <location>
        <begin position="1"/>
        <end position="86"/>
    </location>
</feature>
<keyword evidence="1" id="KW-0808">Transferase</keyword>
<dbReference type="InterPro" id="IPR050951">
    <property type="entry name" value="Retrovirus_Pol_polyprotein"/>
</dbReference>
<organism evidence="8 9">
    <name type="scientific">Popillia japonica</name>
    <name type="common">Japanese beetle</name>
    <dbReference type="NCBI Taxonomy" id="7064"/>
    <lineage>
        <taxon>Eukaryota</taxon>
        <taxon>Metazoa</taxon>
        <taxon>Ecdysozoa</taxon>
        <taxon>Arthropoda</taxon>
        <taxon>Hexapoda</taxon>
        <taxon>Insecta</taxon>
        <taxon>Pterygota</taxon>
        <taxon>Neoptera</taxon>
        <taxon>Endopterygota</taxon>
        <taxon>Coleoptera</taxon>
        <taxon>Polyphaga</taxon>
        <taxon>Scarabaeiformia</taxon>
        <taxon>Scarabaeidae</taxon>
        <taxon>Rutelinae</taxon>
        <taxon>Popillia</taxon>
    </lineage>
</organism>
<keyword evidence="5" id="KW-0378">Hydrolase</keyword>
<evidence type="ECO:0000313" key="8">
    <source>
        <dbReference type="EMBL" id="KAK9728530.1"/>
    </source>
</evidence>
<dbReference type="GO" id="GO:0016787">
    <property type="term" value="F:hydrolase activity"/>
    <property type="evidence" value="ECO:0007669"/>
    <property type="project" value="UniProtKB-KW"/>
</dbReference>
<dbReference type="Proteomes" id="UP001458880">
    <property type="component" value="Unassembled WGS sequence"/>
</dbReference>
<keyword evidence="4" id="KW-0255">Endonuclease</keyword>
<comment type="caution">
    <text evidence="8">The sequence shown here is derived from an EMBL/GenBank/DDBJ whole genome shotgun (WGS) entry which is preliminary data.</text>
</comment>